<keyword evidence="2" id="KW-0378">Hydrolase</keyword>
<evidence type="ECO:0000256" key="2">
    <source>
        <dbReference type="ARBA" id="ARBA00022801"/>
    </source>
</evidence>
<feature type="domain" description="CN hydrolase" evidence="4">
    <location>
        <begin position="11"/>
        <end position="256"/>
    </location>
</feature>
<dbReference type="GO" id="GO:0006541">
    <property type="term" value="P:glutamine metabolic process"/>
    <property type="evidence" value="ECO:0007669"/>
    <property type="project" value="TreeGrafter"/>
</dbReference>
<evidence type="ECO:0000259" key="4">
    <source>
        <dbReference type="PROSITE" id="PS50263"/>
    </source>
</evidence>
<keyword evidence="6" id="KW-1185">Reference proteome</keyword>
<dbReference type="InterPro" id="IPR036526">
    <property type="entry name" value="C-N_Hydrolase_sf"/>
</dbReference>
<dbReference type="Gene3D" id="3.60.110.10">
    <property type="entry name" value="Carbon-nitrogen hydrolase"/>
    <property type="match status" value="1"/>
</dbReference>
<dbReference type="GO" id="GO:0050152">
    <property type="term" value="F:omega-amidase activity"/>
    <property type="evidence" value="ECO:0007669"/>
    <property type="project" value="TreeGrafter"/>
</dbReference>
<gene>
    <name evidence="5" type="ORF">BCR44DRAFT_1498587</name>
</gene>
<feature type="signal peptide" evidence="3">
    <location>
        <begin position="1"/>
        <end position="25"/>
    </location>
</feature>
<dbReference type="InterPro" id="IPR001110">
    <property type="entry name" value="UPF0012_CS"/>
</dbReference>
<dbReference type="PANTHER" id="PTHR23088:SF30">
    <property type="entry name" value="OMEGA-AMIDASE NIT2"/>
    <property type="match status" value="1"/>
</dbReference>
<dbReference type="STRING" id="765915.A0A1Y2HQE4"/>
<dbReference type="SUPFAM" id="SSF56317">
    <property type="entry name" value="Carbon-nitrogen hydrolase"/>
    <property type="match status" value="1"/>
</dbReference>
<dbReference type="PANTHER" id="PTHR23088">
    <property type="entry name" value="NITRILASE-RELATED"/>
    <property type="match status" value="1"/>
</dbReference>
<dbReference type="Pfam" id="PF00795">
    <property type="entry name" value="CN_hydrolase"/>
    <property type="match status" value="1"/>
</dbReference>
<reference evidence="5 6" key="1">
    <citation type="submission" date="2016-07" db="EMBL/GenBank/DDBJ databases">
        <title>Pervasive Adenine N6-methylation of Active Genes in Fungi.</title>
        <authorList>
            <consortium name="DOE Joint Genome Institute"/>
            <person name="Mondo S.J."/>
            <person name="Dannebaum R.O."/>
            <person name="Kuo R.C."/>
            <person name="Labutti K."/>
            <person name="Haridas S."/>
            <person name="Kuo A."/>
            <person name="Salamov A."/>
            <person name="Ahrendt S.R."/>
            <person name="Lipzen A."/>
            <person name="Sullivan W."/>
            <person name="Andreopoulos W.B."/>
            <person name="Clum A."/>
            <person name="Lindquist E."/>
            <person name="Daum C."/>
            <person name="Ramamoorthy G.K."/>
            <person name="Gryganskyi A."/>
            <person name="Culley D."/>
            <person name="Magnuson J.K."/>
            <person name="James T.Y."/>
            <person name="O'Malley M.A."/>
            <person name="Stajich J.E."/>
            <person name="Spatafora J.W."/>
            <person name="Visel A."/>
            <person name="Grigoriev I.V."/>
        </authorList>
    </citation>
    <scope>NUCLEOTIDE SEQUENCE [LARGE SCALE GENOMIC DNA]</scope>
    <source>
        <strain evidence="5 6">PL171</strain>
    </source>
</reference>
<protein>
    <submittedName>
        <fullName evidence="5">Omega-amidase NIT2-like protein</fullName>
    </submittedName>
</protein>
<dbReference type="AlphaFoldDB" id="A0A1Y2HQE4"/>
<dbReference type="GO" id="GO:0005739">
    <property type="term" value="C:mitochondrion"/>
    <property type="evidence" value="ECO:0007669"/>
    <property type="project" value="TreeGrafter"/>
</dbReference>
<evidence type="ECO:0000256" key="1">
    <source>
        <dbReference type="ARBA" id="ARBA00010613"/>
    </source>
</evidence>
<accession>A0A1Y2HQE4</accession>
<sequence length="281" mass="29909">MSAAASASRRFTLALIQLAVGPTKAANLAAARSKILSAASQGAQLVVLPECFNSPYGTDHFPAYAEPIPTGESCTAMAQAAKDAGVYLVAGSIPEKDGASLYNTCTVWEPSGSLIATHRKAHLFDIDIPGKITFQESKVLSAGSAVTLVPTPFATLGIGICYDVRFPELAMAMARRGANVLIYPGAFNMTTGPMHWELLARARAVDNQVWVGMCSPARDRGAGYVAFGHSMVVDPKGQVVSRVGEDEGMVLVEVDLDKVDEVREQIPVGKQRRPDLYKVVD</sequence>
<dbReference type="InterPro" id="IPR003010">
    <property type="entry name" value="C-N_Hydrolase"/>
</dbReference>
<feature type="chain" id="PRO_5011001499" evidence="3">
    <location>
        <begin position="26"/>
        <end position="281"/>
    </location>
</feature>
<evidence type="ECO:0000313" key="6">
    <source>
        <dbReference type="Proteomes" id="UP000193411"/>
    </source>
</evidence>
<dbReference type="CDD" id="cd07572">
    <property type="entry name" value="nit"/>
    <property type="match status" value="1"/>
</dbReference>
<dbReference type="InterPro" id="IPR045254">
    <property type="entry name" value="Nit1/2_C-N_Hydrolase"/>
</dbReference>
<dbReference type="GO" id="GO:0006528">
    <property type="term" value="P:asparagine metabolic process"/>
    <property type="evidence" value="ECO:0007669"/>
    <property type="project" value="TreeGrafter"/>
</dbReference>
<evidence type="ECO:0000313" key="5">
    <source>
        <dbReference type="EMBL" id="ORZ36825.1"/>
    </source>
</evidence>
<name>A0A1Y2HQE4_9FUNG</name>
<proteinExistence type="inferred from homology"/>
<evidence type="ECO:0000256" key="3">
    <source>
        <dbReference type="SAM" id="SignalP"/>
    </source>
</evidence>
<dbReference type="Proteomes" id="UP000193411">
    <property type="component" value="Unassembled WGS sequence"/>
</dbReference>
<keyword evidence="3" id="KW-0732">Signal</keyword>
<dbReference type="PROSITE" id="PS01227">
    <property type="entry name" value="UPF0012"/>
    <property type="match status" value="1"/>
</dbReference>
<dbReference type="PROSITE" id="PS50263">
    <property type="entry name" value="CN_HYDROLASE"/>
    <property type="match status" value="1"/>
</dbReference>
<dbReference type="FunFam" id="3.60.110.10:FF:000002">
    <property type="entry name" value="Nitrilase family member 2"/>
    <property type="match status" value="1"/>
</dbReference>
<organism evidence="5 6">
    <name type="scientific">Catenaria anguillulae PL171</name>
    <dbReference type="NCBI Taxonomy" id="765915"/>
    <lineage>
        <taxon>Eukaryota</taxon>
        <taxon>Fungi</taxon>
        <taxon>Fungi incertae sedis</taxon>
        <taxon>Blastocladiomycota</taxon>
        <taxon>Blastocladiomycetes</taxon>
        <taxon>Blastocladiales</taxon>
        <taxon>Catenariaceae</taxon>
        <taxon>Catenaria</taxon>
    </lineage>
</organism>
<dbReference type="OrthoDB" id="10250282at2759"/>
<comment type="similarity">
    <text evidence="1">Belongs to the carbon-nitrogen hydrolase superfamily. NIT1/NIT2 family.</text>
</comment>
<dbReference type="EMBL" id="MCFL01000015">
    <property type="protein sequence ID" value="ORZ36825.1"/>
    <property type="molecule type" value="Genomic_DNA"/>
</dbReference>
<comment type="caution">
    <text evidence="5">The sequence shown here is derived from an EMBL/GenBank/DDBJ whole genome shotgun (WGS) entry which is preliminary data.</text>
</comment>
<dbReference type="GO" id="GO:0006107">
    <property type="term" value="P:oxaloacetate metabolic process"/>
    <property type="evidence" value="ECO:0007669"/>
    <property type="project" value="TreeGrafter"/>
</dbReference>